<accession>A0A6L3YVT0</accession>
<dbReference type="Pfam" id="PF05488">
    <property type="entry name" value="PAAR_motif"/>
    <property type="match status" value="1"/>
</dbReference>
<evidence type="ECO:0000313" key="1">
    <source>
        <dbReference type="EMBL" id="KAB2689657.1"/>
    </source>
</evidence>
<protein>
    <submittedName>
        <fullName evidence="1">Uncharacterized protein</fullName>
    </submittedName>
</protein>
<dbReference type="InterPro" id="IPR008727">
    <property type="entry name" value="PAAR_motif"/>
</dbReference>
<proteinExistence type="predicted"/>
<sequence>MPGIALVGVDAAGGQQQGMQVPWFRVNGNPVAVRGDSVSGHGLFPHNSPVMAEGSPSFRAGGIPVCRAGHLATCGHPTTGRSYFRIP</sequence>
<dbReference type="AlphaFoldDB" id="A0A6L3YVT0"/>
<dbReference type="Gene3D" id="2.60.200.60">
    <property type="match status" value="1"/>
</dbReference>
<gene>
    <name evidence="1" type="ORF">F9L08_03085</name>
</gene>
<dbReference type="RefSeq" id="WP_151651036.1">
    <property type="nucleotide sequence ID" value="NZ_WBVX01000002.1"/>
</dbReference>
<reference evidence="1 2" key="1">
    <citation type="submission" date="2019-09" db="EMBL/GenBank/DDBJ databases">
        <title>Taxonomic organization of the family Brucellaceae based on a phylogenomic approach.</title>
        <authorList>
            <person name="Leclercq S."/>
            <person name="Cloeckaert A."/>
            <person name="Zygmunt M.S."/>
        </authorList>
    </citation>
    <scope>NUCLEOTIDE SEQUENCE [LARGE SCALE GENOMIC DNA]</scope>
    <source>
        <strain evidence="1 2">WS1830</strain>
    </source>
</reference>
<dbReference type="Proteomes" id="UP000481643">
    <property type="component" value="Unassembled WGS sequence"/>
</dbReference>
<organism evidence="1 2">
    <name type="scientific">Brucella tritici</name>
    <dbReference type="NCBI Taxonomy" id="94626"/>
    <lineage>
        <taxon>Bacteria</taxon>
        <taxon>Pseudomonadati</taxon>
        <taxon>Pseudomonadota</taxon>
        <taxon>Alphaproteobacteria</taxon>
        <taxon>Hyphomicrobiales</taxon>
        <taxon>Brucellaceae</taxon>
        <taxon>Brucella/Ochrobactrum group</taxon>
        <taxon>Brucella</taxon>
    </lineage>
</organism>
<name>A0A6L3YVT0_9HYPH</name>
<evidence type="ECO:0000313" key="2">
    <source>
        <dbReference type="Proteomes" id="UP000481643"/>
    </source>
</evidence>
<dbReference type="EMBL" id="WBVX01000002">
    <property type="protein sequence ID" value="KAB2689657.1"/>
    <property type="molecule type" value="Genomic_DNA"/>
</dbReference>
<comment type="caution">
    <text evidence="1">The sequence shown here is derived from an EMBL/GenBank/DDBJ whole genome shotgun (WGS) entry which is preliminary data.</text>
</comment>